<dbReference type="InterPro" id="IPR038330">
    <property type="entry name" value="TspO/MBR-related_sf"/>
</dbReference>
<dbReference type="AlphaFoldDB" id="A0AAC9J2H3"/>
<dbReference type="CDD" id="cd15904">
    <property type="entry name" value="TSPO_MBR"/>
    <property type="match status" value="1"/>
</dbReference>
<dbReference type="GO" id="GO:0016020">
    <property type="term" value="C:membrane"/>
    <property type="evidence" value="ECO:0007669"/>
    <property type="project" value="UniProtKB-SubCell"/>
</dbReference>
<feature type="transmembrane region" description="Helical" evidence="6">
    <location>
        <begin position="113"/>
        <end position="133"/>
    </location>
</feature>
<evidence type="ECO:0000256" key="1">
    <source>
        <dbReference type="ARBA" id="ARBA00004141"/>
    </source>
</evidence>
<dbReference type="PANTHER" id="PTHR10057">
    <property type="entry name" value="PERIPHERAL-TYPE BENZODIAZEPINE RECEPTOR"/>
    <property type="match status" value="1"/>
</dbReference>
<evidence type="ECO:0000256" key="6">
    <source>
        <dbReference type="SAM" id="Phobius"/>
    </source>
</evidence>
<dbReference type="FunFam" id="1.20.1260.100:FF:000001">
    <property type="entry name" value="translocator protein 2"/>
    <property type="match status" value="1"/>
</dbReference>
<dbReference type="GO" id="GO:0033013">
    <property type="term" value="P:tetrapyrrole metabolic process"/>
    <property type="evidence" value="ECO:0007669"/>
    <property type="project" value="UniProtKB-ARBA"/>
</dbReference>
<dbReference type="PIRSF" id="PIRSF005859">
    <property type="entry name" value="PBR"/>
    <property type="match status" value="1"/>
</dbReference>
<dbReference type="Gene3D" id="1.20.1260.100">
    <property type="entry name" value="TspO/MBR protein"/>
    <property type="match status" value="1"/>
</dbReference>
<feature type="transmembrane region" description="Helical" evidence="6">
    <location>
        <begin position="139"/>
        <end position="161"/>
    </location>
</feature>
<evidence type="ECO:0000313" key="8">
    <source>
        <dbReference type="Proteomes" id="UP000182945"/>
    </source>
</evidence>
<proteinExistence type="inferred from homology"/>
<keyword evidence="5 6" id="KW-0472">Membrane</keyword>
<organism evidence="7 8">
    <name type="scientific">Virgibacillus halodenitrificans</name>
    <name type="common">Bacillus halodenitrificans</name>
    <dbReference type="NCBI Taxonomy" id="1482"/>
    <lineage>
        <taxon>Bacteria</taxon>
        <taxon>Bacillati</taxon>
        <taxon>Bacillota</taxon>
        <taxon>Bacilli</taxon>
        <taxon>Bacillales</taxon>
        <taxon>Bacillaceae</taxon>
        <taxon>Virgibacillus</taxon>
    </lineage>
</organism>
<comment type="similarity">
    <text evidence="2">Belongs to the TspO/BZRP family.</text>
</comment>
<evidence type="ECO:0000256" key="5">
    <source>
        <dbReference type="ARBA" id="ARBA00023136"/>
    </source>
</evidence>
<dbReference type="KEGG" id="vhl:BME96_18240"/>
<accession>A0AAC9J2H3</accession>
<dbReference type="GeneID" id="71516353"/>
<dbReference type="PANTHER" id="PTHR10057:SF0">
    <property type="entry name" value="TRANSLOCATOR PROTEIN"/>
    <property type="match status" value="1"/>
</dbReference>
<feature type="transmembrane region" description="Helical" evidence="6">
    <location>
        <begin position="55"/>
        <end position="75"/>
    </location>
</feature>
<dbReference type="InterPro" id="IPR004307">
    <property type="entry name" value="TspO_MBR"/>
</dbReference>
<evidence type="ECO:0000313" key="7">
    <source>
        <dbReference type="EMBL" id="APC50023.1"/>
    </source>
</evidence>
<comment type="subcellular location">
    <subcellularLocation>
        <location evidence="1">Membrane</location>
        <topology evidence="1">Multi-pass membrane protein</topology>
    </subcellularLocation>
</comment>
<evidence type="ECO:0000256" key="4">
    <source>
        <dbReference type="ARBA" id="ARBA00022989"/>
    </source>
</evidence>
<reference evidence="7 8" key="1">
    <citation type="submission" date="2016-11" db="EMBL/GenBank/DDBJ databases">
        <title>Complete genome sequencing of Virgibacillus halodenitrificans PDB-F2.</title>
        <authorList>
            <person name="Sun Z."/>
            <person name="Zhou Y."/>
            <person name="Li H."/>
        </authorList>
    </citation>
    <scope>NUCLEOTIDE SEQUENCE [LARGE SCALE GENOMIC DNA]</scope>
    <source>
        <strain evidence="7 8">PDB-F2</strain>
    </source>
</reference>
<evidence type="ECO:0000256" key="2">
    <source>
        <dbReference type="ARBA" id="ARBA00007524"/>
    </source>
</evidence>
<name>A0AAC9J2H3_VIRHA</name>
<dbReference type="RefSeq" id="WP_071649853.1">
    <property type="nucleotide sequence ID" value="NZ_CP017962.1"/>
</dbReference>
<sequence>MEIFKVNGTVNKKRLAIGVLIPVVGGALVGYYANKDTQAQYKKLKKPAFSPPPRVFPIAWTSLYSMMGLAQYRAYEKVDTSQIEATVITPYSIQLGLNFLWSFLFFKWNLRGAALLEIGMMMAAIGWSATQFYKVDRLAGALMLPYLGWVGFASTLNYSIWKLNR</sequence>
<dbReference type="Proteomes" id="UP000182945">
    <property type="component" value="Chromosome"/>
</dbReference>
<gene>
    <name evidence="7" type="ORF">BME96_18240</name>
</gene>
<keyword evidence="3 6" id="KW-0812">Transmembrane</keyword>
<feature type="transmembrane region" description="Helical" evidence="6">
    <location>
        <begin position="87"/>
        <end position="106"/>
    </location>
</feature>
<dbReference type="EMBL" id="CP017962">
    <property type="protein sequence ID" value="APC50023.1"/>
    <property type="molecule type" value="Genomic_DNA"/>
</dbReference>
<dbReference type="Pfam" id="PF03073">
    <property type="entry name" value="TspO_MBR"/>
    <property type="match status" value="1"/>
</dbReference>
<protein>
    <submittedName>
        <fullName evidence="7">TspO protein</fullName>
    </submittedName>
</protein>
<feature type="transmembrane region" description="Helical" evidence="6">
    <location>
        <begin position="15"/>
        <end position="34"/>
    </location>
</feature>
<keyword evidence="4 6" id="KW-1133">Transmembrane helix</keyword>
<evidence type="ECO:0000256" key="3">
    <source>
        <dbReference type="ARBA" id="ARBA00022692"/>
    </source>
</evidence>